<feature type="disulfide bond" evidence="8">
    <location>
        <begin position="1172"/>
        <end position="1187"/>
    </location>
</feature>
<dbReference type="Proteomes" id="UP001107558">
    <property type="component" value="Chromosome 1"/>
</dbReference>
<sequence>MESEHKDYAFKNEISLSIGDDSIDSSTSTPSTITPPAVPTPSPRQNLNDDTQPLTKEMADDKKKPEGIENKAFEASEKPPLTSFGNGHNNNGLNETPAKNGQMSDKKLTEAVNLELININSNNNNNNMKKSAPTNGKNDLPAKKDEKDIEAGKKDESYDEYFVPVNEHRKYMRGEKLYVTKDKRAETRRNKLCWILCIGVVAAVIILGILAASGAFSKTDTPVEARQFGDKGNDTRVIGAGIGGGIPSDQTTTTSTTQSTTSSTTEQSTIPPLITDGTPSIVPQDEEINYVPNSLEGQITLSNAEYSQEYRDSNSPIYQKFIKDLENEIKNALSSNGNEEFFVKIIGLKSGSVVVDYRISWKPNQSQLSTEEMQKRIQNFLNRNNHQFMSRYSVNENAIRVARVPDRCPSKCEKNGCEFMVDKVDFVCKCPPEQTWDDDWGECVGINDSVYQHEDSTAEPEPEAVSEPSSNSHDEHLHHHHHHHHTEGASSTSEPSSEPSSEPVTEPSSPSSEPEPASAEPTSEPSSDKQDQHHHVIETSSPSSESTPEPSSSTAEPASNSEISSPSSTAEPPSSTAEPSPSSTAEPESSSPKAEPEPEPEPEKPVDDDEEEEENENLFGEEKEKDEEKEEEKKTEETKEEAKEGETVYMGEKQSKVLDEDSTVNSTSPKPVTENIDDTPQPNELFVPQHHARAHNDLNIFDMNSTTQATVSTNGTTNIYSTASPMNIWQSENASETHDMSPFLPETENSQQKAEQKSYSVTENVSESENAQHDQSPFLPESENKHILSGSRGMMSEESEENKKNLTKTDSPIINIAPIVIESTTAQISTNNSESVQTSTEGIKIDAENATTPAVGAESSTASIDLSNSTETESTTTTTTTSTTEKSDEEEDNENLFGEEVEDEKEEEEHKEEEEAAEMTSSSTVAPESTSENVTESANTTEKAATELEIIPVQVISEVTTENVSTSSSSSTTTTTEQSSTSTTPEQVSTSTESTTTKASEESSSTTTAQSTFETSTSIIVKENESSEADKIKLSEFDHPKEEKGDETFLGVIPLKSNNIETLTTTEGSLLHTSENEINTEKTETTGHFLEQTTFPSVKSESNETSLNVVREGKVISDEYYNGSSVNAVKNETKEALEKLFKPDFIEKHLGCSDDQFKCINSNECISKVKVCDGKTQCADNSDEWNCNILVNNTNILKINYQDKILNVCATKWTTGLSDKICQKHGYAGEIEWKNNREEVGKDEKYLILKDNSLNEFEFSESCDDGVVEIHCQEYACGSNATYRDAGEFNGISIVVNKDSTRRCTANIISPLWAITNAECVAKPDEDWVLIAGNSELNMSKISKDSVISLVSEIVTYPGNDYALLHLKQVLTFSETVYSTCMREHQFRAGSECLSTGWLTKEDNSLEKYEKIMTVQGNCTEKADELCVSLKSEPKAECYNDRGAALYCYSKDHKRWLLNGIQSQEVNCKVKPQPLIFTSLAKETIEWIKNTVGNSRMFV</sequence>
<protein>
    <submittedName>
        <fullName evidence="13">Uncharacterized protein</fullName>
    </submittedName>
</protein>
<dbReference type="PROSITE" id="PS01209">
    <property type="entry name" value="LDLRA_1"/>
    <property type="match status" value="1"/>
</dbReference>
<dbReference type="InterPro" id="IPR036364">
    <property type="entry name" value="SEA_dom_sf"/>
</dbReference>
<dbReference type="PROSITE" id="PS50024">
    <property type="entry name" value="SEA"/>
    <property type="match status" value="1"/>
</dbReference>
<dbReference type="InterPro" id="IPR009003">
    <property type="entry name" value="Peptidase_S1_PA"/>
</dbReference>
<keyword evidence="2 10" id="KW-0812">Transmembrane</keyword>
<comment type="caution">
    <text evidence="13">The sequence shown here is derived from an EMBL/GenBank/DDBJ whole genome shotgun (WGS) entry which is preliminary data.</text>
</comment>
<dbReference type="CDD" id="cd00112">
    <property type="entry name" value="LDLa"/>
    <property type="match status" value="1"/>
</dbReference>
<dbReference type="OrthoDB" id="9990982at2759"/>
<comment type="subcellular location">
    <subcellularLocation>
        <location evidence="1">Membrane</location>
        <topology evidence="1">Single-pass type II membrane protein</topology>
    </subcellularLocation>
</comment>
<keyword evidence="5 10" id="KW-0472">Membrane</keyword>
<dbReference type="SMART" id="SM00020">
    <property type="entry name" value="Tryp_SPc"/>
    <property type="match status" value="1"/>
</dbReference>
<feature type="region of interest" description="Disordered" evidence="9">
    <location>
        <begin position="452"/>
        <end position="682"/>
    </location>
</feature>
<evidence type="ECO:0000256" key="5">
    <source>
        <dbReference type="ARBA" id="ARBA00023136"/>
    </source>
</evidence>
<dbReference type="SUPFAM" id="SSF82671">
    <property type="entry name" value="SEA domain"/>
    <property type="match status" value="1"/>
</dbReference>
<dbReference type="InterPro" id="IPR036055">
    <property type="entry name" value="LDL_receptor-like_sf"/>
</dbReference>
<dbReference type="Pfam" id="PF00089">
    <property type="entry name" value="Trypsin"/>
    <property type="match status" value="1"/>
</dbReference>
<feature type="compositionally biased region" description="Polar residues" evidence="9">
    <location>
        <begin position="828"/>
        <end position="841"/>
    </location>
</feature>
<evidence type="ECO:0000256" key="1">
    <source>
        <dbReference type="ARBA" id="ARBA00004606"/>
    </source>
</evidence>
<dbReference type="SUPFAM" id="SSF57424">
    <property type="entry name" value="LDL receptor-like module"/>
    <property type="match status" value="1"/>
</dbReference>
<evidence type="ECO:0000256" key="9">
    <source>
        <dbReference type="SAM" id="MobiDB-lite"/>
    </source>
</evidence>
<dbReference type="GO" id="GO:0006508">
    <property type="term" value="P:proteolysis"/>
    <property type="evidence" value="ECO:0007669"/>
    <property type="project" value="InterPro"/>
</dbReference>
<comment type="caution">
    <text evidence="8">Lacks conserved residue(s) required for the propagation of feature annotation.</text>
</comment>
<keyword evidence="6 8" id="KW-1015">Disulfide bond</keyword>
<feature type="domain" description="Peptidase S1" evidence="12">
    <location>
        <begin position="1292"/>
        <end position="1493"/>
    </location>
</feature>
<reference evidence="13" key="1">
    <citation type="submission" date="2021-03" db="EMBL/GenBank/DDBJ databases">
        <title>Chromosome level genome of the anhydrobiotic midge Polypedilum vanderplanki.</title>
        <authorList>
            <person name="Yoshida Y."/>
            <person name="Kikawada T."/>
            <person name="Gusev O."/>
        </authorList>
    </citation>
    <scope>NUCLEOTIDE SEQUENCE</scope>
    <source>
        <strain evidence="13">NIAS01</strain>
        <tissue evidence="13">Whole body or cell culture</tissue>
    </source>
</reference>
<dbReference type="Pfam" id="PF01390">
    <property type="entry name" value="SEA"/>
    <property type="match status" value="1"/>
</dbReference>
<evidence type="ECO:0000256" key="6">
    <source>
        <dbReference type="ARBA" id="ARBA00023157"/>
    </source>
</evidence>
<feature type="region of interest" description="Disordered" evidence="9">
    <location>
        <begin position="734"/>
        <end position="809"/>
    </location>
</feature>
<feature type="region of interest" description="Disordered" evidence="9">
    <location>
        <begin position="119"/>
        <end position="151"/>
    </location>
</feature>
<dbReference type="Pfam" id="PF00057">
    <property type="entry name" value="Ldl_recept_a"/>
    <property type="match status" value="1"/>
</dbReference>
<feature type="compositionally biased region" description="Low complexity" evidence="9">
    <location>
        <begin position="538"/>
        <end position="593"/>
    </location>
</feature>
<evidence type="ECO:0000313" key="14">
    <source>
        <dbReference type="Proteomes" id="UP001107558"/>
    </source>
</evidence>
<dbReference type="GO" id="GO:0016020">
    <property type="term" value="C:membrane"/>
    <property type="evidence" value="ECO:0007669"/>
    <property type="project" value="UniProtKB-SubCell"/>
</dbReference>
<dbReference type="PROSITE" id="PS50068">
    <property type="entry name" value="LDLRA_2"/>
    <property type="match status" value="1"/>
</dbReference>
<proteinExistence type="inferred from homology"/>
<feature type="compositionally biased region" description="Acidic residues" evidence="9">
    <location>
        <begin position="887"/>
        <end position="917"/>
    </location>
</feature>
<dbReference type="EMBL" id="JADBJN010000001">
    <property type="protein sequence ID" value="KAG5679916.1"/>
    <property type="molecule type" value="Genomic_DNA"/>
</dbReference>
<evidence type="ECO:0000256" key="4">
    <source>
        <dbReference type="ARBA" id="ARBA00022989"/>
    </source>
</evidence>
<feature type="compositionally biased region" description="Basic and acidic residues" evidence="9">
    <location>
        <begin position="140"/>
        <end position="151"/>
    </location>
</feature>
<feature type="region of interest" description="Disordered" evidence="9">
    <location>
        <begin position="1"/>
        <end position="105"/>
    </location>
</feature>
<comment type="similarity">
    <text evidence="7">Belongs to the peptidase S1 family. CLIP subfamily.</text>
</comment>
<dbReference type="GO" id="GO:0004252">
    <property type="term" value="F:serine-type endopeptidase activity"/>
    <property type="evidence" value="ECO:0007669"/>
    <property type="project" value="InterPro"/>
</dbReference>
<feature type="compositionally biased region" description="Polar residues" evidence="9">
    <location>
        <begin position="44"/>
        <end position="54"/>
    </location>
</feature>
<dbReference type="SMART" id="SM00192">
    <property type="entry name" value="LDLa"/>
    <property type="match status" value="1"/>
</dbReference>
<feature type="compositionally biased region" description="Basic and acidic residues" evidence="9">
    <location>
        <begin position="1"/>
        <end position="10"/>
    </location>
</feature>
<evidence type="ECO:0000256" key="8">
    <source>
        <dbReference type="PROSITE-ProRule" id="PRU00124"/>
    </source>
</evidence>
<dbReference type="InterPro" id="IPR023415">
    <property type="entry name" value="LDLR_class-A_CS"/>
</dbReference>
<evidence type="ECO:0000259" key="12">
    <source>
        <dbReference type="PROSITE" id="PS50240"/>
    </source>
</evidence>
<evidence type="ECO:0000256" key="3">
    <source>
        <dbReference type="ARBA" id="ARBA00022968"/>
    </source>
</evidence>
<keyword evidence="4 10" id="KW-1133">Transmembrane helix</keyword>
<feature type="compositionally biased region" description="Low complexity" evidence="9">
    <location>
        <begin position="250"/>
        <end position="269"/>
    </location>
</feature>
<evidence type="ECO:0000259" key="11">
    <source>
        <dbReference type="PROSITE" id="PS50024"/>
    </source>
</evidence>
<feature type="compositionally biased region" description="Basic and acidic residues" evidence="9">
    <location>
        <begin position="526"/>
        <end position="537"/>
    </location>
</feature>
<keyword evidence="3" id="KW-0735">Signal-anchor</keyword>
<name>A0A9J6CCT1_POLVA</name>
<feature type="compositionally biased region" description="Basic and acidic residues" evidence="9">
    <location>
        <begin position="57"/>
        <end position="77"/>
    </location>
</feature>
<organism evidence="13 14">
    <name type="scientific">Polypedilum vanderplanki</name>
    <name type="common">Sleeping chironomid midge</name>
    <dbReference type="NCBI Taxonomy" id="319348"/>
    <lineage>
        <taxon>Eukaryota</taxon>
        <taxon>Metazoa</taxon>
        <taxon>Ecdysozoa</taxon>
        <taxon>Arthropoda</taxon>
        <taxon>Hexapoda</taxon>
        <taxon>Insecta</taxon>
        <taxon>Pterygota</taxon>
        <taxon>Neoptera</taxon>
        <taxon>Endopterygota</taxon>
        <taxon>Diptera</taxon>
        <taxon>Nematocera</taxon>
        <taxon>Chironomoidea</taxon>
        <taxon>Chironomidae</taxon>
        <taxon>Chironominae</taxon>
        <taxon>Polypedilum</taxon>
        <taxon>Polypedilum</taxon>
    </lineage>
</organism>
<evidence type="ECO:0000313" key="13">
    <source>
        <dbReference type="EMBL" id="KAG5679916.1"/>
    </source>
</evidence>
<evidence type="ECO:0000256" key="10">
    <source>
        <dbReference type="SAM" id="Phobius"/>
    </source>
</evidence>
<feature type="compositionally biased region" description="Low complexity" evidence="9">
    <location>
        <begin position="867"/>
        <end position="884"/>
    </location>
</feature>
<feature type="compositionally biased region" description="Low complexity" evidence="9">
    <location>
        <begin position="489"/>
        <end position="525"/>
    </location>
</feature>
<feature type="compositionally biased region" description="Acidic residues" evidence="9">
    <location>
        <begin position="606"/>
        <end position="616"/>
    </location>
</feature>
<gene>
    <name evidence="13" type="ORF">PVAND_009452</name>
</gene>
<dbReference type="InterPro" id="IPR002172">
    <property type="entry name" value="LDrepeatLR_classA_rpt"/>
</dbReference>
<dbReference type="Gene3D" id="2.40.10.10">
    <property type="entry name" value="Trypsin-like serine proteases"/>
    <property type="match status" value="1"/>
</dbReference>
<evidence type="ECO:0000256" key="2">
    <source>
        <dbReference type="ARBA" id="ARBA00022692"/>
    </source>
</evidence>
<dbReference type="Gene3D" id="3.30.70.960">
    <property type="entry name" value="SEA domain"/>
    <property type="match status" value="1"/>
</dbReference>
<feature type="compositionally biased region" description="Polar residues" evidence="9">
    <location>
        <begin position="747"/>
        <end position="775"/>
    </location>
</feature>
<feature type="region of interest" description="Disordered" evidence="9">
    <location>
        <begin position="242"/>
        <end position="275"/>
    </location>
</feature>
<evidence type="ECO:0000256" key="7">
    <source>
        <dbReference type="ARBA" id="ARBA00024195"/>
    </source>
</evidence>
<dbReference type="PANTHER" id="PTHR24258">
    <property type="entry name" value="SERINE PROTEASE-RELATED"/>
    <property type="match status" value="1"/>
</dbReference>
<feature type="compositionally biased region" description="Basic and acidic residues" evidence="9">
    <location>
        <begin position="631"/>
        <end position="646"/>
    </location>
</feature>
<feature type="compositionally biased region" description="Polar residues" evidence="9">
    <location>
        <begin position="83"/>
        <end position="103"/>
    </location>
</feature>
<dbReference type="Gene3D" id="4.10.400.10">
    <property type="entry name" value="Low-density Lipoprotein Receptor"/>
    <property type="match status" value="1"/>
</dbReference>
<dbReference type="InterPro" id="IPR043504">
    <property type="entry name" value="Peptidase_S1_PA_chymotrypsin"/>
</dbReference>
<feature type="transmembrane region" description="Helical" evidence="10">
    <location>
        <begin position="192"/>
        <end position="216"/>
    </location>
</feature>
<accession>A0A9J6CCT1</accession>
<feature type="compositionally biased region" description="Polar residues" evidence="9">
    <location>
        <begin position="919"/>
        <end position="943"/>
    </location>
</feature>
<feature type="compositionally biased region" description="Low complexity" evidence="9">
    <location>
        <begin position="957"/>
        <end position="1018"/>
    </location>
</feature>
<dbReference type="SUPFAM" id="SSF50494">
    <property type="entry name" value="Trypsin-like serine proteases"/>
    <property type="match status" value="1"/>
</dbReference>
<feature type="compositionally biased region" description="Polar residues" evidence="9">
    <location>
        <begin position="128"/>
        <end position="137"/>
    </location>
</feature>
<feature type="region of interest" description="Disordered" evidence="9">
    <location>
        <begin position="828"/>
        <end position="1024"/>
    </location>
</feature>
<dbReference type="InterPro" id="IPR000082">
    <property type="entry name" value="SEA_dom"/>
</dbReference>
<keyword evidence="14" id="KW-1185">Reference proteome</keyword>
<dbReference type="PROSITE" id="PS50240">
    <property type="entry name" value="TRYPSIN_DOM"/>
    <property type="match status" value="1"/>
</dbReference>
<feature type="compositionally biased region" description="Low complexity" evidence="9">
    <location>
        <begin position="14"/>
        <end position="35"/>
    </location>
</feature>
<dbReference type="InterPro" id="IPR001254">
    <property type="entry name" value="Trypsin_dom"/>
</dbReference>
<feature type="domain" description="SEA" evidence="11">
    <location>
        <begin position="291"/>
        <end position="401"/>
    </location>
</feature>
<dbReference type="PANTHER" id="PTHR24258:SF136">
    <property type="entry name" value="GH06673P-RELATED"/>
    <property type="match status" value="1"/>
</dbReference>